<reference evidence="3" key="1">
    <citation type="submission" date="2022-11" db="UniProtKB">
        <authorList>
            <consortium name="WormBaseParasite"/>
        </authorList>
    </citation>
    <scope>IDENTIFICATION</scope>
</reference>
<feature type="compositionally biased region" description="Polar residues" evidence="1">
    <location>
        <begin position="384"/>
        <end position="399"/>
    </location>
</feature>
<dbReference type="AlphaFoldDB" id="A0A914YB44"/>
<evidence type="ECO:0000313" key="3">
    <source>
        <dbReference type="WBParaSite" id="PSU_v2.g15984.t1"/>
    </source>
</evidence>
<dbReference type="WBParaSite" id="PSU_v2.g15984.t1">
    <property type="protein sequence ID" value="PSU_v2.g15984.t1"/>
    <property type="gene ID" value="PSU_v2.g15984"/>
</dbReference>
<sequence length="416" mass="47229">MKVLITEVRQSFNQTQPHGRVGMSIKNNKFYEIMAEVAVGLEDLGQDLPNKPGADRMDYELRKKFSVKFPFIVMSLTHDGMSKFISKLPHLNTDRSKVIGDADLVFFSLNGIMVHRENVKDDAHFFVDGYFNLGDAFSGGANSVASELISSISNSSPVPPVITIQLDNSLLQEFQKQKGVRQASHLLNIYDFTSLLSPYLNVFKKLDGNHMFRIFIGNDNKPKVQIAHYIRSRHWLKCVPEGHQWELDIFKETVPSDLMPQVLEPKKDNFQKLITVANKAKNLMEEKDMRNCFAIVNELNNYHPVPFTQILEAINLNAIEIPVDAASDALPDPENEKLYQFMNQNGERVQKLWNQVQHDLANEMDATSENQDSTEVEREDQQRTNEGVSEAISTVVNPETTEEDASPPPAKNHEKT</sequence>
<organism evidence="2 3">
    <name type="scientific">Panagrolaimus superbus</name>
    <dbReference type="NCBI Taxonomy" id="310955"/>
    <lineage>
        <taxon>Eukaryota</taxon>
        <taxon>Metazoa</taxon>
        <taxon>Ecdysozoa</taxon>
        <taxon>Nematoda</taxon>
        <taxon>Chromadorea</taxon>
        <taxon>Rhabditida</taxon>
        <taxon>Tylenchina</taxon>
        <taxon>Panagrolaimomorpha</taxon>
        <taxon>Panagrolaimoidea</taxon>
        <taxon>Panagrolaimidae</taxon>
        <taxon>Panagrolaimus</taxon>
    </lineage>
</organism>
<proteinExistence type="predicted"/>
<accession>A0A914YB44</accession>
<name>A0A914YB44_9BILA</name>
<evidence type="ECO:0000256" key="1">
    <source>
        <dbReference type="SAM" id="MobiDB-lite"/>
    </source>
</evidence>
<feature type="region of interest" description="Disordered" evidence="1">
    <location>
        <begin position="365"/>
        <end position="416"/>
    </location>
</feature>
<evidence type="ECO:0000313" key="2">
    <source>
        <dbReference type="Proteomes" id="UP000887577"/>
    </source>
</evidence>
<keyword evidence="2" id="KW-1185">Reference proteome</keyword>
<protein>
    <submittedName>
        <fullName evidence="3">Uncharacterized protein</fullName>
    </submittedName>
</protein>
<dbReference type="Proteomes" id="UP000887577">
    <property type="component" value="Unplaced"/>
</dbReference>